<evidence type="ECO:0000313" key="5">
    <source>
        <dbReference type="EMBL" id="PQF24173.1"/>
    </source>
</evidence>
<evidence type="ECO:0000313" key="4">
    <source>
        <dbReference type="EMBL" id="OTP28228.1"/>
    </source>
</evidence>
<evidence type="ECO:0000313" key="2">
    <source>
        <dbReference type="EMBL" id="NMP57834.1"/>
    </source>
</evidence>
<dbReference type="Proteomes" id="UP000195024">
    <property type="component" value="Unassembled WGS sequence"/>
</dbReference>
<dbReference type="Proteomes" id="UP000509460">
    <property type="component" value="Chromosome"/>
</dbReference>
<dbReference type="Proteomes" id="UP000557857">
    <property type="component" value="Unassembled WGS sequence"/>
</dbReference>
<dbReference type="EMBL" id="NGMS01000001">
    <property type="protein sequence ID" value="OTP28228.1"/>
    <property type="molecule type" value="Genomic_DNA"/>
</dbReference>
<reference evidence="5 8" key="3">
    <citation type="journal article" date="2018" name="Pathog. Dis.">
        <title>Whole-genome sequencing based characterization of antimicrobial resistance in Enterococcus.</title>
        <authorList>
            <person name="Tyson G."/>
        </authorList>
    </citation>
    <scope>NUCLEOTIDE SEQUENCE [LARGE SCALE GENOMIC DNA]</scope>
    <source>
        <strain evidence="5 8">CVM N55263</strain>
    </source>
</reference>
<organism evidence="3 6">
    <name type="scientific">Enterococcus mundtii</name>
    <dbReference type="NCBI Taxonomy" id="53346"/>
    <lineage>
        <taxon>Bacteria</taxon>
        <taxon>Bacillati</taxon>
        <taxon>Bacillota</taxon>
        <taxon>Bacilli</taxon>
        <taxon>Lactobacillales</taxon>
        <taxon>Enterococcaceae</taxon>
        <taxon>Enterococcus</taxon>
    </lineage>
</organism>
<dbReference type="AlphaFoldDB" id="A0A1V2UDR8"/>
<evidence type="ECO:0000313" key="6">
    <source>
        <dbReference type="Proteomes" id="UP000189299"/>
    </source>
</evidence>
<evidence type="ECO:0000313" key="8">
    <source>
        <dbReference type="Proteomes" id="UP000237934"/>
    </source>
</evidence>
<dbReference type="EMBL" id="JABCAG010000010">
    <property type="protein sequence ID" value="NMP57834.1"/>
    <property type="molecule type" value="Genomic_DNA"/>
</dbReference>
<accession>A0A1V2UDR8</accession>
<reference evidence="3 6" key="1">
    <citation type="submission" date="2016-12" db="EMBL/GenBank/DDBJ databases">
        <authorList>
            <person name="Song W.-J."/>
            <person name="Kurnit D.M."/>
        </authorList>
    </citation>
    <scope>NUCLEOTIDE SEQUENCE [LARGE SCALE GENOMIC DNA]</scope>
    <source>
        <strain evidence="3 6">CGB1038-1_S1</strain>
    </source>
</reference>
<reference evidence="4 7" key="2">
    <citation type="submission" date="2017-05" db="EMBL/GenBank/DDBJ databases">
        <title>The Genome Sequence of Enterococcus mundtii 6B1_DIV0119.</title>
        <authorList>
            <consortium name="The Broad Institute Genomics Platform"/>
            <consortium name="The Broad Institute Genomic Center for Infectious Diseases"/>
            <person name="Earl A."/>
            <person name="Manson A."/>
            <person name="Schwartman J."/>
            <person name="Gilmore M."/>
            <person name="Abouelleil A."/>
            <person name="Cao P."/>
            <person name="Chapman S."/>
            <person name="Cusick C."/>
            <person name="Shea T."/>
            <person name="Young S."/>
            <person name="Neafsey D."/>
            <person name="Nusbaum C."/>
            <person name="Birren B."/>
        </authorList>
    </citation>
    <scope>NUCLEOTIDE SEQUENCE [LARGE SCALE GENOMIC DNA]</scope>
    <source>
        <strain evidence="4 7">6B1_DIV0119</strain>
    </source>
</reference>
<protein>
    <submittedName>
        <fullName evidence="3">Uncharacterized protein</fullName>
    </submittedName>
</protein>
<reference evidence="1 9" key="4">
    <citation type="submission" date="2019-07" db="EMBL/GenBank/DDBJ databases">
        <title>antibiotic susceptibility of plant-derived lactic acid bacteria.</title>
        <authorList>
            <person name="Sugiyama M."/>
            <person name="Noda M."/>
        </authorList>
    </citation>
    <scope>NUCLEOTIDE SEQUENCE [LARGE SCALE GENOMIC DNA]</scope>
    <source>
        <strain evidence="1 9">15-1A</strain>
    </source>
</reference>
<evidence type="ECO:0000313" key="9">
    <source>
        <dbReference type="Proteomes" id="UP000509460"/>
    </source>
</evidence>
<dbReference type="Proteomes" id="UP000189299">
    <property type="component" value="Unassembled WGS sequence"/>
</dbReference>
<gene>
    <name evidence="4" type="ORF">A5802_001967</name>
    <name evidence="3" type="ORF">BTN92_12685</name>
    <name evidence="5" type="ORF">CUS89_05360</name>
    <name evidence="1" type="ORF">EM151A_0888</name>
    <name evidence="2" type="ORF">HI921_05015</name>
</gene>
<name>A0A1V2UDR8_ENTMU</name>
<reference evidence="2 10" key="5">
    <citation type="submission" date="2020-04" db="EMBL/GenBank/DDBJ databases">
        <authorList>
            <person name="Abaymova A."/>
            <person name="Teymurazov M."/>
            <person name="Tazyna O."/>
            <person name="Chatushin Y."/>
            <person name="Svetoch E."/>
            <person name="Pereligyn V."/>
            <person name="Pohylenko V."/>
            <person name="Platonov M."/>
            <person name="Kartsev N."/>
            <person name="Skryabin Y."/>
            <person name="Sizova A."/>
            <person name="Solomentsev V."/>
            <person name="Kislichkina A."/>
            <person name="Bogun A."/>
        </authorList>
    </citation>
    <scope>NUCLEOTIDE SEQUENCE [LARGE SCALE GENOMIC DNA]</scope>
    <source>
        <strain evidence="2">SCPM-O-B-8398</strain>
        <strain evidence="10">SCPM-O-B-8398 (E28)</strain>
    </source>
</reference>
<evidence type="ECO:0000313" key="3">
    <source>
        <dbReference type="EMBL" id="ONN41440.1"/>
    </source>
</evidence>
<dbReference type="RefSeq" id="WP_019723443.1">
    <property type="nucleotide sequence ID" value="NZ_AP019810.1"/>
</dbReference>
<dbReference type="STRING" id="53346.A5802_001967"/>
<dbReference type="Proteomes" id="UP000237934">
    <property type="component" value="Unassembled WGS sequence"/>
</dbReference>
<dbReference type="OrthoDB" id="2920256at2"/>
<dbReference type="EMBL" id="AP019810">
    <property type="protein sequence ID" value="BBM14126.1"/>
    <property type="molecule type" value="Genomic_DNA"/>
</dbReference>
<dbReference type="EMBL" id="PUAP01000017">
    <property type="protein sequence ID" value="PQF24173.1"/>
    <property type="molecule type" value="Genomic_DNA"/>
</dbReference>
<dbReference type="EMBL" id="MSTR01000014">
    <property type="protein sequence ID" value="ONN41440.1"/>
    <property type="molecule type" value="Genomic_DNA"/>
</dbReference>
<evidence type="ECO:0000313" key="7">
    <source>
        <dbReference type="Proteomes" id="UP000195024"/>
    </source>
</evidence>
<evidence type="ECO:0000313" key="10">
    <source>
        <dbReference type="Proteomes" id="UP000557857"/>
    </source>
</evidence>
<evidence type="ECO:0000313" key="1">
    <source>
        <dbReference type="EMBL" id="BBM14126.1"/>
    </source>
</evidence>
<proteinExistence type="predicted"/>
<sequence>MDIFNQINKNLEERRSLHEEDDFGLEKSWTELTTILSMSEDKTINYLKNCSKEDLLLISSVFADVSEKLQSKRFISCLRELDKKYPDLKLTFFISDAESYIKN</sequence>